<dbReference type="EMBL" id="CASHTH010003018">
    <property type="protein sequence ID" value="CAI8038953.1"/>
    <property type="molecule type" value="Genomic_DNA"/>
</dbReference>
<dbReference type="GO" id="GO:0009986">
    <property type="term" value="C:cell surface"/>
    <property type="evidence" value="ECO:0007669"/>
    <property type="project" value="TreeGrafter"/>
</dbReference>
<dbReference type="GO" id="GO:0098609">
    <property type="term" value="P:cell-cell adhesion"/>
    <property type="evidence" value="ECO:0007669"/>
    <property type="project" value="TreeGrafter"/>
</dbReference>
<feature type="domain" description="Integrin beta subunit VWA" evidence="8">
    <location>
        <begin position="1"/>
        <end position="59"/>
    </location>
</feature>
<name>A0AA35SZY1_GEOBA</name>
<dbReference type="Gene3D" id="3.40.50.410">
    <property type="entry name" value="von Willebrand factor, type A domain"/>
    <property type="match status" value="1"/>
</dbReference>
<dbReference type="PANTHER" id="PTHR10082">
    <property type="entry name" value="INTEGRIN BETA SUBUNIT"/>
    <property type="match status" value="1"/>
</dbReference>
<dbReference type="InterPro" id="IPR002369">
    <property type="entry name" value="Integrin_bsu_VWA"/>
</dbReference>
<evidence type="ECO:0000313" key="10">
    <source>
        <dbReference type="Proteomes" id="UP001174909"/>
    </source>
</evidence>
<dbReference type="SUPFAM" id="SSF53300">
    <property type="entry name" value="vWA-like"/>
    <property type="match status" value="1"/>
</dbReference>
<organism evidence="9 10">
    <name type="scientific">Geodia barretti</name>
    <name type="common">Barrett's horny sponge</name>
    <dbReference type="NCBI Taxonomy" id="519541"/>
    <lineage>
        <taxon>Eukaryota</taxon>
        <taxon>Metazoa</taxon>
        <taxon>Porifera</taxon>
        <taxon>Demospongiae</taxon>
        <taxon>Heteroscleromorpha</taxon>
        <taxon>Tetractinellida</taxon>
        <taxon>Astrophorina</taxon>
        <taxon>Geodiidae</taxon>
        <taxon>Geodia</taxon>
    </lineage>
</organism>
<protein>
    <submittedName>
        <fullName evidence="9">Integrin beta-1-B</fullName>
    </submittedName>
</protein>
<dbReference type="PANTHER" id="PTHR10082:SF60">
    <property type="entry name" value="INTEGRIN BETA-PS"/>
    <property type="match status" value="1"/>
</dbReference>
<evidence type="ECO:0000256" key="4">
    <source>
        <dbReference type="ARBA" id="ARBA00023037"/>
    </source>
</evidence>
<dbReference type="GO" id="GO:0005925">
    <property type="term" value="C:focal adhesion"/>
    <property type="evidence" value="ECO:0007669"/>
    <property type="project" value="TreeGrafter"/>
</dbReference>
<evidence type="ECO:0000256" key="2">
    <source>
        <dbReference type="ARBA" id="ARBA00007449"/>
    </source>
</evidence>
<reference evidence="9" key="1">
    <citation type="submission" date="2023-03" db="EMBL/GenBank/DDBJ databases">
        <authorList>
            <person name="Steffen K."/>
            <person name="Cardenas P."/>
        </authorList>
    </citation>
    <scope>NUCLEOTIDE SEQUENCE</scope>
</reference>
<evidence type="ECO:0000256" key="3">
    <source>
        <dbReference type="ARBA" id="ARBA00022692"/>
    </source>
</evidence>
<dbReference type="Proteomes" id="UP001174909">
    <property type="component" value="Unassembled WGS sequence"/>
</dbReference>
<dbReference type="GO" id="GO:0005178">
    <property type="term" value="F:integrin binding"/>
    <property type="evidence" value="ECO:0007669"/>
    <property type="project" value="TreeGrafter"/>
</dbReference>
<keyword evidence="3" id="KW-0812">Transmembrane</keyword>
<dbReference type="GO" id="GO:0008305">
    <property type="term" value="C:integrin complex"/>
    <property type="evidence" value="ECO:0007669"/>
    <property type="project" value="TreeGrafter"/>
</dbReference>
<dbReference type="GO" id="GO:0007229">
    <property type="term" value="P:integrin-mediated signaling pathway"/>
    <property type="evidence" value="ECO:0007669"/>
    <property type="project" value="UniProtKB-KW"/>
</dbReference>
<keyword evidence="6" id="KW-1015">Disulfide bond</keyword>
<sequence length="60" mass="6908">MQIAVCEEQVGWRPQGQSRRLIFALTDGDYHYALDGKLGGITKRPDFQCHLDGNMEYSYQ</sequence>
<feature type="non-terminal residue" evidence="9">
    <location>
        <position position="60"/>
    </location>
</feature>
<dbReference type="GO" id="GO:0007160">
    <property type="term" value="P:cell-matrix adhesion"/>
    <property type="evidence" value="ECO:0007669"/>
    <property type="project" value="TreeGrafter"/>
</dbReference>
<keyword evidence="7" id="KW-0325">Glycoprotein</keyword>
<dbReference type="Pfam" id="PF00362">
    <property type="entry name" value="Integrin_beta"/>
    <property type="match status" value="1"/>
</dbReference>
<dbReference type="GO" id="GO:0033627">
    <property type="term" value="P:cell adhesion mediated by integrin"/>
    <property type="evidence" value="ECO:0007669"/>
    <property type="project" value="TreeGrafter"/>
</dbReference>
<evidence type="ECO:0000256" key="1">
    <source>
        <dbReference type="ARBA" id="ARBA00004479"/>
    </source>
</evidence>
<evidence type="ECO:0000256" key="6">
    <source>
        <dbReference type="ARBA" id="ARBA00023157"/>
    </source>
</evidence>
<proteinExistence type="inferred from homology"/>
<gene>
    <name evidence="9" type="ORF">GBAR_LOCUS21688</name>
</gene>
<comment type="subcellular location">
    <subcellularLocation>
        <location evidence="1">Membrane</location>
        <topology evidence="1">Single-pass type I membrane protein</topology>
    </subcellularLocation>
</comment>
<evidence type="ECO:0000259" key="8">
    <source>
        <dbReference type="Pfam" id="PF00362"/>
    </source>
</evidence>
<dbReference type="InterPro" id="IPR015812">
    <property type="entry name" value="Integrin_bsu"/>
</dbReference>
<comment type="caution">
    <text evidence="9">The sequence shown here is derived from an EMBL/GenBank/DDBJ whole genome shotgun (WGS) entry which is preliminary data.</text>
</comment>
<dbReference type="GO" id="GO:0016477">
    <property type="term" value="P:cell migration"/>
    <property type="evidence" value="ECO:0007669"/>
    <property type="project" value="TreeGrafter"/>
</dbReference>
<keyword evidence="10" id="KW-1185">Reference proteome</keyword>
<accession>A0AA35SZY1</accession>
<dbReference type="AlphaFoldDB" id="A0AA35SZY1"/>
<dbReference type="InterPro" id="IPR036465">
    <property type="entry name" value="vWFA_dom_sf"/>
</dbReference>
<comment type="similarity">
    <text evidence="2">Belongs to the integrin beta chain family.</text>
</comment>
<keyword evidence="4 9" id="KW-0401">Integrin</keyword>
<evidence type="ECO:0000256" key="7">
    <source>
        <dbReference type="ARBA" id="ARBA00023180"/>
    </source>
</evidence>
<evidence type="ECO:0000313" key="9">
    <source>
        <dbReference type="EMBL" id="CAI8038953.1"/>
    </source>
</evidence>
<evidence type="ECO:0000256" key="5">
    <source>
        <dbReference type="ARBA" id="ARBA00023136"/>
    </source>
</evidence>
<keyword evidence="5" id="KW-0472">Membrane</keyword>